<keyword evidence="7" id="KW-0699">rRNA-binding</keyword>
<accession>A0A077QQM0</accession>
<dbReference type="Pfam" id="PF01176">
    <property type="entry name" value="eIF-1a"/>
    <property type="match status" value="1"/>
</dbReference>
<dbReference type="PROSITE" id="PS50832">
    <property type="entry name" value="S1_IF1_TYPE"/>
    <property type="match status" value="1"/>
</dbReference>
<dbReference type="CDD" id="cd04451">
    <property type="entry name" value="S1_IF1"/>
    <property type="match status" value="1"/>
</dbReference>
<keyword evidence="9" id="KW-0150">Chloroplast</keyword>
<keyword evidence="5 7" id="KW-0648">Protein biosynthesis</keyword>
<dbReference type="PANTHER" id="PTHR33370:SF1">
    <property type="entry name" value="TRANSLATION INITIATION FACTOR IF-1, CHLOROPLASTIC"/>
    <property type="match status" value="1"/>
</dbReference>
<protein>
    <recommendedName>
        <fullName evidence="6 7">Translation initiation factor IF-1, chloroplastic</fullName>
    </recommendedName>
</protein>
<dbReference type="SUPFAM" id="SSF50249">
    <property type="entry name" value="Nucleic acid-binding proteins"/>
    <property type="match status" value="1"/>
</dbReference>
<evidence type="ECO:0000256" key="4">
    <source>
        <dbReference type="ARBA" id="ARBA00022540"/>
    </source>
</evidence>
<dbReference type="Gene3D" id="2.40.50.140">
    <property type="entry name" value="Nucleic acid-binding proteins"/>
    <property type="match status" value="1"/>
</dbReference>
<gene>
    <name evidence="7 9" type="primary">infA</name>
</gene>
<evidence type="ECO:0000256" key="5">
    <source>
        <dbReference type="ARBA" id="ARBA00022917"/>
    </source>
</evidence>
<comment type="function">
    <text evidence="1 7">One of the essential components for the initiation of protein synthesis. Stabilizes the binding of IF-2 and IF-3 on the 30S subunit to which N-formylmethionyl-tRNA(fMet) subsequently binds. Helps modulate mRNA selection, yielding the 30S pre-initiation complex (PIC). Upon addition of the 50S ribosomal subunit IF-1, IF-2 and IF-3 are released leaving the mature 70S translation initiation complex.</text>
</comment>
<comment type="subunit">
    <text evidence="3 7">Component of the 30S ribosomal translation pre-initiation complex which assembles on the 30S ribosome in the order IF-2 and IF-3, IF-1 and N-formylmethionyl-tRNA(fMet); mRNA recruitment can occur at any time during PIC assembly.</text>
</comment>
<keyword evidence="7" id="KW-0694">RNA-binding</keyword>
<evidence type="ECO:0000256" key="6">
    <source>
        <dbReference type="ARBA" id="ARBA00068272"/>
    </source>
</evidence>
<evidence type="ECO:0000256" key="7">
    <source>
        <dbReference type="HAMAP-Rule" id="MF_00075"/>
    </source>
</evidence>
<proteinExistence type="inferred from homology"/>
<reference evidence="9" key="1">
    <citation type="submission" date="2013-09" db="EMBL/GenBank/DDBJ databases">
        <title>Mechanisms of functional and physical genome reduction in photosynthetic and nonphotosynthetic parasitic plants.</title>
        <authorList>
            <person name="Wicke S."/>
            <person name="Mueller K.F."/>
            <person name="DePamphilis C.W."/>
            <person name="Quandt D."/>
            <person name="Wickett N.J."/>
            <person name="Zhang Y."/>
            <person name="Renner S.S."/>
            <person name="Schneeweiss G.M."/>
        </authorList>
    </citation>
    <scope>NUCLEOTIDE SEQUENCE</scope>
    <source>
        <tissue evidence="9">Reproductive tissue</tissue>
    </source>
</reference>
<dbReference type="InterPro" id="IPR004368">
    <property type="entry name" value="TIF_IF1"/>
</dbReference>
<dbReference type="GO" id="GO:0005829">
    <property type="term" value="C:cytosol"/>
    <property type="evidence" value="ECO:0007669"/>
    <property type="project" value="TreeGrafter"/>
</dbReference>
<evidence type="ECO:0000313" key="9">
    <source>
        <dbReference type="EMBL" id="CDH98396.1"/>
    </source>
</evidence>
<dbReference type="InterPro" id="IPR012340">
    <property type="entry name" value="NA-bd_OB-fold"/>
</dbReference>
<dbReference type="GeneID" id="20356696"/>
<dbReference type="GO" id="GO:0043022">
    <property type="term" value="F:ribosome binding"/>
    <property type="evidence" value="ECO:0007669"/>
    <property type="project" value="UniProtKB-UniRule"/>
</dbReference>
<dbReference type="GO" id="GO:0019843">
    <property type="term" value="F:rRNA binding"/>
    <property type="evidence" value="ECO:0007669"/>
    <property type="project" value="UniProtKB-UniRule"/>
</dbReference>
<keyword evidence="9" id="KW-0934">Plastid</keyword>
<comment type="similarity">
    <text evidence="2 7">Belongs to the IF-1 family.</text>
</comment>
<dbReference type="HAMAP" id="MF_00075">
    <property type="entry name" value="IF_1"/>
    <property type="match status" value="1"/>
</dbReference>
<dbReference type="NCBIfam" id="TIGR00008">
    <property type="entry name" value="infA"/>
    <property type="match status" value="1"/>
</dbReference>
<dbReference type="RefSeq" id="YP_009058332.1">
    <property type="nucleotide sequence ID" value="NC_024845.1"/>
</dbReference>
<dbReference type="PANTHER" id="PTHR33370">
    <property type="entry name" value="TRANSLATION INITIATION FACTOR IF-1, CHLOROPLASTIC"/>
    <property type="match status" value="1"/>
</dbReference>
<organism evidence="9">
    <name type="scientific">Orobanche crenata</name>
    <name type="common">Bean broomrape</name>
    <dbReference type="NCBI Taxonomy" id="223102"/>
    <lineage>
        <taxon>Eukaryota</taxon>
        <taxon>Viridiplantae</taxon>
        <taxon>Streptophyta</taxon>
        <taxon>Embryophyta</taxon>
        <taxon>Tracheophyta</taxon>
        <taxon>Spermatophyta</taxon>
        <taxon>Magnoliopsida</taxon>
        <taxon>eudicotyledons</taxon>
        <taxon>Gunneridae</taxon>
        <taxon>Pentapetalae</taxon>
        <taxon>asterids</taxon>
        <taxon>lamiids</taxon>
        <taxon>Lamiales</taxon>
        <taxon>Orobanchaceae</taxon>
        <taxon>Orobancheae</taxon>
        <taxon>Orobanche</taxon>
    </lineage>
</organism>
<keyword evidence="4 7" id="KW-0396">Initiation factor</keyword>
<dbReference type="AlphaFoldDB" id="A0A077QQM0"/>
<dbReference type="FunFam" id="2.40.50.140:FF:000002">
    <property type="entry name" value="Translation initiation factor IF-1"/>
    <property type="match status" value="1"/>
</dbReference>
<name>A0A077QQM0_OROCR</name>
<geneLocation type="chloroplast" evidence="9"/>
<evidence type="ECO:0000256" key="1">
    <source>
        <dbReference type="ARBA" id="ARBA00003935"/>
    </source>
</evidence>
<dbReference type="EMBL" id="HG515537">
    <property type="protein sequence ID" value="CDH98396.1"/>
    <property type="molecule type" value="Genomic_DNA"/>
</dbReference>
<dbReference type="InterPro" id="IPR006196">
    <property type="entry name" value="RNA-binding_domain_S1_IF1"/>
</dbReference>
<dbReference type="GO" id="GO:0003743">
    <property type="term" value="F:translation initiation factor activity"/>
    <property type="evidence" value="ECO:0007669"/>
    <property type="project" value="UniProtKB-UniRule"/>
</dbReference>
<dbReference type="GO" id="GO:0009507">
    <property type="term" value="C:chloroplast"/>
    <property type="evidence" value="ECO:0007669"/>
    <property type="project" value="UniProtKB-SubCell"/>
</dbReference>
<evidence type="ECO:0000256" key="2">
    <source>
        <dbReference type="ARBA" id="ARBA00010939"/>
    </source>
</evidence>
<evidence type="ECO:0000256" key="3">
    <source>
        <dbReference type="ARBA" id="ARBA00011599"/>
    </source>
</evidence>
<feature type="domain" description="S1-like" evidence="8">
    <location>
        <begin position="1"/>
        <end position="73"/>
    </location>
</feature>
<sequence>MKKEQKWIYEGEIAESLPNGMFRVRRLDNEDLVLGYISGKIRCNFIRISLGDKVKIEISRYDSTRGRIIYRFPDKDSKD</sequence>
<evidence type="ECO:0000259" key="8">
    <source>
        <dbReference type="PROSITE" id="PS50832"/>
    </source>
</evidence>
<comment type="subcellular location">
    <subcellularLocation>
        <location evidence="7">Plastid</location>
        <location evidence="7">Chloroplast</location>
    </subcellularLocation>
</comment>